<sequence length="106" mass="11780">MFNFRSESGWSLKLELECFVIFKQLESAGFPHGQQTELCEKLAKRCELDSGTLKAKVGNFKSELGHTEPTNSSKATKYIVEHYGSMSLKESEALLAGYKLAVESNA</sequence>
<reference evidence="1 2" key="1">
    <citation type="submission" date="2015-12" db="EMBL/GenBank/DDBJ databases">
        <title>Intraspecies pangenome expansion in the marine bacterium Alteromonas.</title>
        <authorList>
            <person name="Lopez-Perez M."/>
            <person name="Rodriguez-Valera F."/>
        </authorList>
    </citation>
    <scope>NUCLEOTIDE SEQUENCE [LARGE SCALE GENOMIC DNA]</scope>
    <source>
        <strain evidence="1 2">LMG 21861</strain>
        <plasmid evidence="1 2">pASTE61-200</plasmid>
    </source>
</reference>
<evidence type="ECO:0000313" key="2">
    <source>
        <dbReference type="Proteomes" id="UP000056750"/>
    </source>
</evidence>
<dbReference type="Proteomes" id="UP000056750">
    <property type="component" value="Plasmid pASTE61-200"/>
</dbReference>
<dbReference type="RefSeq" id="WP_061093612.1">
    <property type="nucleotide sequence ID" value="NZ_CP013927.1"/>
</dbReference>
<gene>
    <name evidence="1" type="ORF">AVL57_00025</name>
</gene>
<keyword evidence="2" id="KW-1185">Reference proteome</keyword>
<organism evidence="1 2">
    <name type="scientific">Alteromonas stellipolaris</name>
    <dbReference type="NCBI Taxonomy" id="233316"/>
    <lineage>
        <taxon>Bacteria</taxon>
        <taxon>Pseudomonadati</taxon>
        <taxon>Pseudomonadota</taxon>
        <taxon>Gammaproteobacteria</taxon>
        <taxon>Alteromonadales</taxon>
        <taxon>Alteromonadaceae</taxon>
        <taxon>Alteromonas/Salinimonas group</taxon>
        <taxon>Alteromonas</taxon>
    </lineage>
</organism>
<protein>
    <submittedName>
        <fullName evidence="1">Uncharacterized protein</fullName>
    </submittedName>
</protein>
<proteinExistence type="predicted"/>
<accession>A0ABN4LV19</accession>
<keyword evidence="1" id="KW-0614">Plasmid</keyword>
<dbReference type="EMBL" id="CP013927">
    <property type="protein sequence ID" value="AMJ76571.1"/>
    <property type="molecule type" value="Genomic_DNA"/>
</dbReference>
<evidence type="ECO:0000313" key="1">
    <source>
        <dbReference type="EMBL" id="AMJ76571.1"/>
    </source>
</evidence>
<name>A0ABN4LV19_9ALTE</name>
<geneLocation type="plasmid" evidence="1 2">
    <name>pASTE61-200</name>
</geneLocation>